<reference evidence="10" key="1">
    <citation type="submission" date="2021-01" db="EMBL/GenBank/DDBJ databases">
        <authorList>
            <consortium name="Genoscope - CEA"/>
            <person name="William W."/>
        </authorList>
    </citation>
    <scope>NUCLEOTIDE SEQUENCE</scope>
</reference>
<evidence type="ECO:0000256" key="5">
    <source>
        <dbReference type="ARBA" id="ARBA00023054"/>
    </source>
</evidence>
<keyword evidence="6 9" id="KW-0342">GTP-binding</keyword>
<dbReference type="Pfam" id="PF03029">
    <property type="entry name" value="ATP_bind_1"/>
    <property type="match status" value="1"/>
</dbReference>
<keyword evidence="11" id="KW-1185">Reference proteome</keyword>
<dbReference type="GO" id="GO:0005634">
    <property type="term" value="C:nucleus"/>
    <property type="evidence" value="ECO:0007669"/>
    <property type="project" value="UniProtKB-SubCell"/>
</dbReference>
<evidence type="ECO:0000256" key="2">
    <source>
        <dbReference type="ARBA" id="ARBA00022490"/>
    </source>
</evidence>
<proteinExistence type="inferred from homology"/>
<accession>A0A8S1KET6</accession>
<evidence type="ECO:0000256" key="7">
    <source>
        <dbReference type="ARBA" id="ARBA00023242"/>
    </source>
</evidence>
<dbReference type="InterPro" id="IPR030230">
    <property type="entry name" value="Gpn1/Npa3/XAB1"/>
</dbReference>
<dbReference type="GO" id="GO:0003924">
    <property type="term" value="F:GTPase activity"/>
    <property type="evidence" value="ECO:0007669"/>
    <property type="project" value="InterPro"/>
</dbReference>
<dbReference type="AlphaFoldDB" id="A0A8S1KET6"/>
<comment type="subcellular location">
    <subcellularLocation>
        <location evidence="9">Cytoplasm</location>
    </subcellularLocation>
    <subcellularLocation>
        <location evidence="9">Nucleus</location>
    </subcellularLocation>
</comment>
<protein>
    <recommendedName>
        <fullName evidence="9">GPN-loop GTPase</fullName>
        <ecNumber evidence="9">3.6.5.-</ecNumber>
    </recommendedName>
</protein>
<sequence>MDIEFQIKENKVAILIIGMAGTGKTTFVQQLSKQLKNEKHTLINLDPAVYSLPYEPEEDIRKSINYKELMTKNKLGPNGAIMTALNLYSLQLNQLIEKIEKSDTTIQIIDTPGQIEVFTWSASGNLISQTLSMSMPTIIFYVIDIARCQNPNSFMSNLLFSCSIFYKFKLPMVIVFNKCDVADSKKPLEWLRDYDSFTEALKKKDTYLSTLSKQMVLTLEEFYNNFTVLEVSSLTGQGFENINDVIATAKQEYMNITLVDIQKKMNDQKQKNYDKQINQISQKIQDL</sequence>
<comment type="function">
    <text evidence="8 9">Small GTPase required for proper nuclear import of RNA polymerase II (RNAPII). May act at an RNAP assembly step prior to nuclear import.</text>
</comment>
<name>A0A8S1KET6_PARPR</name>
<organism evidence="10 11">
    <name type="scientific">Paramecium primaurelia</name>
    <dbReference type="NCBI Taxonomy" id="5886"/>
    <lineage>
        <taxon>Eukaryota</taxon>
        <taxon>Sar</taxon>
        <taxon>Alveolata</taxon>
        <taxon>Ciliophora</taxon>
        <taxon>Intramacronucleata</taxon>
        <taxon>Oligohymenophorea</taxon>
        <taxon>Peniculida</taxon>
        <taxon>Parameciidae</taxon>
        <taxon>Paramecium</taxon>
    </lineage>
</organism>
<dbReference type="PANTHER" id="PTHR21231:SF8">
    <property type="entry name" value="GPN-LOOP GTPASE 1"/>
    <property type="match status" value="1"/>
</dbReference>
<dbReference type="FunFam" id="3.40.50.300:FF:000888">
    <property type="entry name" value="GPN-loop GTPase 1"/>
    <property type="match status" value="1"/>
</dbReference>
<dbReference type="InterPro" id="IPR004130">
    <property type="entry name" value="Gpn"/>
</dbReference>
<evidence type="ECO:0000313" key="10">
    <source>
        <dbReference type="EMBL" id="CAD8052791.1"/>
    </source>
</evidence>
<dbReference type="Proteomes" id="UP000688137">
    <property type="component" value="Unassembled WGS sequence"/>
</dbReference>
<evidence type="ECO:0000313" key="11">
    <source>
        <dbReference type="Proteomes" id="UP000688137"/>
    </source>
</evidence>
<evidence type="ECO:0000256" key="6">
    <source>
        <dbReference type="ARBA" id="ARBA00023134"/>
    </source>
</evidence>
<evidence type="ECO:0000256" key="3">
    <source>
        <dbReference type="ARBA" id="ARBA00022741"/>
    </source>
</evidence>
<dbReference type="CDD" id="cd17870">
    <property type="entry name" value="GPN1"/>
    <property type="match status" value="1"/>
</dbReference>
<dbReference type="GO" id="GO:0005525">
    <property type="term" value="F:GTP binding"/>
    <property type="evidence" value="ECO:0007669"/>
    <property type="project" value="UniProtKB-KW"/>
</dbReference>
<comment type="caution">
    <text evidence="10">The sequence shown here is derived from an EMBL/GenBank/DDBJ whole genome shotgun (WGS) entry which is preliminary data.</text>
</comment>
<keyword evidence="7" id="KW-0539">Nucleus</keyword>
<evidence type="ECO:0000256" key="9">
    <source>
        <dbReference type="RuleBase" id="RU365059"/>
    </source>
</evidence>
<evidence type="ECO:0000256" key="1">
    <source>
        <dbReference type="ARBA" id="ARBA00005290"/>
    </source>
</evidence>
<evidence type="ECO:0000256" key="8">
    <source>
        <dbReference type="ARBA" id="ARBA00055682"/>
    </source>
</evidence>
<gene>
    <name evidence="10" type="ORF">PPRIM_AZ9-3.1.T0200003</name>
</gene>
<comment type="subunit">
    <text evidence="9">Binds to RNA polymerase II.</text>
</comment>
<dbReference type="GO" id="GO:0005737">
    <property type="term" value="C:cytoplasm"/>
    <property type="evidence" value="ECO:0007669"/>
    <property type="project" value="UniProtKB-SubCell"/>
</dbReference>
<dbReference type="PANTHER" id="PTHR21231">
    <property type="entry name" value="XPA-BINDING PROTEIN 1-RELATED"/>
    <property type="match status" value="1"/>
</dbReference>
<keyword evidence="5" id="KW-0175">Coiled coil</keyword>
<keyword evidence="3 9" id="KW-0547">Nucleotide-binding</keyword>
<dbReference type="EC" id="3.6.5.-" evidence="9"/>
<keyword evidence="2 9" id="KW-0963">Cytoplasm</keyword>
<evidence type="ECO:0000256" key="4">
    <source>
        <dbReference type="ARBA" id="ARBA00022801"/>
    </source>
</evidence>
<comment type="similarity">
    <text evidence="1 9">Belongs to the GPN-loop GTPase family.</text>
</comment>
<keyword evidence="4 9" id="KW-0378">Hydrolase</keyword>
<dbReference type="EMBL" id="CAJJDM010000017">
    <property type="protein sequence ID" value="CAD8052791.1"/>
    <property type="molecule type" value="Genomic_DNA"/>
</dbReference>
<dbReference type="OMA" id="MIIVFNK"/>